<proteinExistence type="predicted"/>
<dbReference type="RefSeq" id="WP_135601390.1">
    <property type="nucleotide sequence ID" value="NZ_RQFK01000026.1"/>
</dbReference>
<gene>
    <name evidence="2" type="ORF">EHQ24_09330</name>
</gene>
<comment type="caution">
    <text evidence="2">The sequence shown here is derived from an EMBL/GenBank/DDBJ whole genome shotgun (WGS) entry which is preliminary data.</text>
</comment>
<evidence type="ECO:0000313" key="2">
    <source>
        <dbReference type="EMBL" id="TGK81504.1"/>
    </source>
</evidence>
<dbReference type="OrthoDB" id="5119582at2"/>
<keyword evidence="1" id="KW-0812">Transmembrane</keyword>
<accession>A0A4V6QLE8</accession>
<evidence type="ECO:0000313" key="3">
    <source>
        <dbReference type="Proteomes" id="UP000298009"/>
    </source>
</evidence>
<protein>
    <submittedName>
        <fullName evidence="2">Uncharacterized protein</fullName>
    </submittedName>
</protein>
<keyword evidence="3" id="KW-1185">Reference proteome</keyword>
<evidence type="ECO:0000256" key="1">
    <source>
        <dbReference type="SAM" id="Phobius"/>
    </source>
</evidence>
<sequence>MKSPKISKYHLAIVIVYLIGFSIGTISHIMDIATMGFLGYSFAPLSFNIFWTLLVVFDPLVILFFFLRFQYAIFLAVIIMIFDISINLVYGFITKNNPILFGLITQIPFGFFVFMTAKHLFIYQSIKEFLYPKCN</sequence>
<organism evidence="2 3">
    <name type="scientific">Leptospira noumeaensis</name>
    <dbReference type="NCBI Taxonomy" id="2484964"/>
    <lineage>
        <taxon>Bacteria</taxon>
        <taxon>Pseudomonadati</taxon>
        <taxon>Spirochaetota</taxon>
        <taxon>Spirochaetia</taxon>
        <taxon>Leptospirales</taxon>
        <taxon>Leptospiraceae</taxon>
        <taxon>Leptospira</taxon>
    </lineage>
</organism>
<feature type="transmembrane region" description="Helical" evidence="1">
    <location>
        <begin position="9"/>
        <end position="29"/>
    </location>
</feature>
<keyword evidence="1" id="KW-0472">Membrane</keyword>
<feature type="transmembrane region" description="Helical" evidence="1">
    <location>
        <begin position="49"/>
        <end position="67"/>
    </location>
</feature>
<name>A0A4V6QLE8_9LEPT</name>
<feature type="transmembrane region" description="Helical" evidence="1">
    <location>
        <begin position="74"/>
        <end position="93"/>
    </location>
</feature>
<reference evidence="2" key="1">
    <citation type="journal article" date="2019" name="PLoS Negl. Trop. Dis.">
        <title>Revisiting the worldwide diversity of Leptospira species in the environment.</title>
        <authorList>
            <person name="Vincent A.T."/>
            <person name="Schiettekatte O."/>
            <person name="Bourhy P."/>
            <person name="Veyrier F.J."/>
            <person name="Picardeau M."/>
        </authorList>
    </citation>
    <scope>NUCLEOTIDE SEQUENCE [LARGE SCALE GENOMIC DNA]</scope>
    <source>
        <strain evidence="2">201800287</strain>
    </source>
</reference>
<dbReference type="Proteomes" id="UP000298009">
    <property type="component" value="Unassembled WGS sequence"/>
</dbReference>
<keyword evidence="1" id="KW-1133">Transmembrane helix</keyword>
<dbReference type="AlphaFoldDB" id="A0A4V6QLE8"/>
<dbReference type="EMBL" id="RQFK01000026">
    <property type="protein sequence ID" value="TGK81504.1"/>
    <property type="molecule type" value="Genomic_DNA"/>
</dbReference>
<feature type="transmembrane region" description="Helical" evidence="1">
    <location>
        <begin position="99"/>
        <end position="117"/>
    </location>
</feature>